<protein>
    <submittedName>
        <fullName evidence="2">Uncharacterized protein</fullName>
    </submittedName>
</protein>
<feature type="transmembrane region" description="Helical" evidence="1">
    <location>
        <begin position="6"/>
        <end position="24"/>
    </location>
</feature>
<evidence type="ECO:0000313" key="2">
    <source>
        <dbReference type="EMBL" id="PKZ16665.1"/>
    </source>
</evidence>
<keyword evidence="1" id="KW-1133">Transmembrane helix</keyword>
<feature type="transmembrane region" description="Helical" evidence="1">
    <location>
        <begin position="60"/>
        <end position="80"/>
    </location>
</feature>
<accession>A0A2I1M954</accession>
<feature type="transmembrane region" description="Helical" evidence="1">
    <location>
        <begin position="87"/>
        <end position="107"/>
    </location>
</feature>
<comment type="caution">
    <text evidence="2">The sequence shown here is derived from an EMBL/GenBank/DDBJ whole genome shotgun (WGS) entry which is preliminary data.</text>
</comment>
<organism evidence="2 3">
    <name type="scientific">Anaerococcus octavius</name>
    <dbReference type="NCBI Taxonomy" id="54007"/>
    <lineage>
        <taxon>Bacteria</taxon>
        <taxon>Bacillati</taxon>
        <taxon>Bacillota</taxon>
        <taxon>Tissierellia</taxon>
        <taxon>Tissierellales</taxon>
        <taxon>Peptoniphilaceae</taxon>
        <taxon>Anaerococcus</taxon>
    </lineage>
</organism>
<keyword evidence="1" id="KW-0472">Membrane</keyword>
<dbReference type="RefSeq" id="WP_101540326.1">
    <property type="nucleotide sequence ID" value="NZ_CALTZC010000025.1"/>
</dbReference>
<proteinExistence type="predicted"/>
<dbReference type="EMBL" id="PKGS01000003">
    <property type="protein sequence ID" value="PKZ16665.1"/>
    <property type="molecule type" value="Genomic_DNA"/>
</dbReference>
<dbReference type="Proteomes" id="UP000234335">
    <property type="component" value="Unassembled WGS sequence"/>
</dbReference>
<dbReference type="AlphaFoldDB" id="A0A2I1M954"/>
<evidence type="ECO:0000256" key="1">
    <source>
        <dbReference type="SAM" id="Phobius"/>
    </source>
</evidence>
<keyword evidence="1" id="KW-0812">Transmembrane</keyword>
<name>A0A2I1M954_9FIRM</name>
<feature type="transmembrane region" description="Helical" evidence="1">
    <location>
        <begin position="36"/>
        <end position="54"/>
    </location>
</feature>
<reference evidence="2 3" key="1">
    <citation type="submission" date="2017-12" db="EMBL/GenBank/DDBJ databases">
        <title>Phylogenetic diversity of female urinary microbiome.</title>
        <authorList>
            <person name="Thomas-White K."/>
            <person name="Wolfe A.J."/>
        </authorList>
    </citation>
    <scope>NUCLEOTIDE SEQUENCE [LARGE SCALE GENOMIC DNA]</scope>
    <source>
        <strain evidence="2 3">UMB0119</strain>
    </source>
</reference>
<gene>
    <name evidence="2" type="ORF">CYJ34_05570</name>
</gene>
<sequence>MEASLIFGNMLWPALLTIGVISLLDYILDRKKISRNCAIIFNILGLAALIYFIINSKGYMFLQIYLFMFLLSISLVILALKKRIDAFTILGIVLMVVMLILLLRFTLIE</sequence>
<evidence type="ECO:0000313" key="3">
    <source>
        <dbReference type="Proteomes" id="UP000234335"/>
    </source>
</evidence>
<keyword evidence="3" id="KW-1185">Reference proteome</keyword>